<protein>
    <submittedName>
        <fullName evidence="14">P-loop containing nucleoside triphosphate hydrolase protein</fullName>
    </submittedName>
</protein>
<keyword evidence="9" id="KW-0496">Mitochondrion</keyword>
<dbReference type="InterPro" id="IPR003593">
    <property type="entry name" value="AAA+_ATPase"/>
</dbReference>
<dbReference type="Pfam" id="PF25426">
    <property type="entry name" value="AAA_lid_BCS1"/>
    <property type="match status" value="1"/>
</dbReference>
<keyword evidence="10" id="KW-0472">Membrane</keyword>
<keyword evidence="3" id="KW-0812">Transmembrane</keyword>
<organism evidence="14 15">
    <name type="scientific">Favolaschia claudopus</name>
    <dbReference type="NCBI Taxonomy" id="2862362"/>
    <lineage>
        <taxon>Eukaryota</taxon>
        <taxon>Fungi</taxon>
        <taxon>Dikarya</taxon>
        <taxon>Basidiomycota</taxon>
        <taxon>Agaricomycotina</taxon>
        <taxon>Agaricomycetes</taxon>
        <taxon>Agaricomycetidae</taxon>
        <taxon>Agaricales</taxon>
        <taxon>Marasmiineae</taxon>
        <taxon>Mycenaceae</taxon>
        <taxon>Favolaschia</taxon>
    </lineage>
</organism>
<comment type="similarity">
    <text evidence="2">Belongs to the AAA ATPase family. BCS1 subfamily.</text>
</comment>
<dbReference type="InterPro" id="IPR057495">
    <property type="entry name" value="AAA_lid_BCS1"/>
</dbReference>
<evidence type="ECO:0000256" key="5">
    <source>
        <dbReference type="ARBA" id="ARBA00022792"/>
    </source>
</evidence>
<evidence type="ECO:0000256" key="4">
    <source>
        <dbReference type="ARBA" id="ARBA00022741"/>
    </source>
</evidence>
<evidence type="ECO:0000259" key="13">
    <source>
        <dbReference type="SMART" id="SM00382"/>
    </source>
</evidence>
<dbReference type="InterPro" id="IPR003960">
    <property type="entry name" value="ATPase_AAA_CS"/>
</dbReference>
<evidence type="ECO:0000313" key="14">
    <source>
        <dbReference type="EMBL" id="KAK6984056.1"/>
    </source>
</evidence>
<evidence type="ECO:0000256" key="2">
    <source>
        <dbReference type="ARBA" id="ARBA00007448"/>
    </source>
</evidence>
<accession>A0AAV9ZJ13</accession>
<feature type="region of interest" description="Disordered" evidence="12">
    <location>
        <begin position="514"/>
        <end position="543"/>
    </location>
</feature>
<feature type="compositionally biased region" description="Acidic residues" evidence="12">
    <location>
        <begin position="517"/>
        <end position="527"/>
    </location>
</feature>
<evidence type="ECO:0000256" key="9">
    <source>
        <dbReference type="ARBA" id="ARBA00023128"/>
    </source>
</evidence>
<evidence type="ECO:0000256" key="11">
    <source>
        <dbReference type="ARBA" id="ARBA00048778"/>
    </source>
</evidence>
<evidence type="ECO:0000256" key="6">
    <source>
        <dbReference type="ARBA" id="ARBA00022801"/>
    </source>
</evidence>
<name>A0AAV9ZJ13_9AGAR</name>
<dbReference type="SUPFAM" id="SSF52540">
    <property type="entry name" value="P-loop containing nucleoside triphosphate hydrolases"/>
    <property type="match status" value="1"/>
</dbReference>
<gene>
    <name evidence="14" type="ORF">R3P38DRAFT_3108925</name>
</gene>
<sequence length="754" mass="84308">MTLRLAIPTVAHPQLSGACTALSDSKRRAVLIPILIDDQAPRVAATTPLFTMPPRPLTQLLRAIHHLSLRTGRTWTQLLAVILSTIRKLSTQPQVAELFRFVFLGTIVETGRQVAQWISDFARDQFSAGDFAYDWVVNYLENHRVWNESRSFKVVARNAATRPYPKSNLGKIDGHPDPLYEPASVQSPSLFRWRGVWMSVSKSNAGWSHYDLTGYGVGAGGSLVISVWSRNRHILDEFVSAAREFYVNSQVLPRRLHSVKTEASEALLTVHFHQGDVSYDWMLDFLRSSNAFEEIMELTATTKQSNLSWGSGPKDAVRYMPAPDSLQRLRFVSPRTGRFTWLQVSLQTGVPEWDPTRPGNGAITITLHSSDREVLADLIHAAKSQYLEQGTSRVSVHLTDKFGSWAKSVSKSRRAFSTLILPSTIKEMILADAKEFLASERWYKLAGIPHRRDGAPGTGKSSTVHAIAGELGLEIYFISLANPGMDDFSLARLISDTPSRCILLIEDIDCAFPSREDADEDDDDEEGEPRYDRNGNPIRPQRFQFLPPKSAVTLSGLLNVLDSVSSEEGRITFATTNHIENLDPALIRAGRMDMKIKYGLATTAQIEEVFNVFFSATESDIDPTGISSPCTLEEIQKAATEFAAAIPAETFSIAQIQGYLLRKKWDPLGAARGAAEWISELEEERKSIEETKHRLREERMRRRRAEKEYRQQQQANQFKDGAPPEGNAASRAPSEEDVFESVRDSDSEAGENNN</sequence>
<dbReference type="PROSITE" id="PS00674">
    <property type="entry name" value="AAA"/>
    <property type="match status" value="1"/>
</dbReference>
<evidence type="ECO:0000256" key="1">
    <source>
        <dbReference type="ARBA" id="ARBA00004434"/>
    </source>
</evidence>
<comment type="subcellular location">
    <subcellularLocation>
        <location evidence="1">Mitochondrion inner membrane</location>
        <topology evidence="1">Single-pass membrane protein</topology>
    </subcellularLocation>
</comment>
<dbReference type="PANTHER" id="PTHR23070">
    <property type="entry name" value="BCS1 AAA-TYPE ATPASE"/>
    <property type="match status" value="1"/>
</dbReference>
<dbReference type="Pfam" id="PF00004">
    <property type="entry name" value="AAA"/>
    <property type="match status" value="2"/>
</dbReference>
<reference evidence="14 15" key="1">
    <citation type="journal article" date="2024" name="J Genomics">
        <title>Draft genome sequencing and assembly of Favolaschia claudopus CIRM-BRFM 2984 isolated from oak limbs.</title>
        <authorList>
            <person name="Navarro D."/>
            <person name="Drula E."/>
            <person name="Chaduli D."/>
            <person name="Cazenave R."/>
            <person name="Ahrendt S."/>
            <person name="Wang J."/>
            <person name="Lipzen A."/>
            <person name="Daum C."/>
            <person name="Barry K."/>
            <person name="Grigoriev I.V."/>
            <person name="Favel A."/>
            <person name="Rosso M.N."/>
            <person name="Martin F."/>
        </authorList>
    </citation>
    <scope>NUCLEOTIDE SEQUENCE [LARGE SCALE GENOMIC DNA]</scope>
    <source>
        <strain evidence="14 15">CIRM-BRFM 2984</strain>
    </source>
</reference>
<dbReference type="SMART" id="SM00382">
    <property type="entry name" value="AAA"/>
    <property type="match status" value="1"/>
</dbReference>
<feature type="region of interest" description="Disordered" evidence="12">
    <location>
        <begin position="696"/>
        <end position="754"/>
    </location>
</feature>
<dbReference type="InterPro" id="IPR014851">
    <property type="entry name" value="BCS1_N"/>
</dbReference>
<dbReference type="Pfam" id="PF08740">
    <property type="entry name" value="BCS1_N"/>
    <property type="match status" value="2"/>
</dbReference>
<dbReference type="GO" id="GO:0005524">
    <property type="term" value="F:ATP binding"/>
    <property type="evidence" value="ECO:0007669"/>
    <property type="project" value="UniProtKB-KW"/>
</dbReference>
<feature type="domain" description="AAA+ ATPase" evidence="13">
    <location>
        <begin position="449"/>
        <end position="602"/>
    </location>
</feature>
<evidence type="ECO:0000256" key="7">
    <source>
        <dbReference type="ARBA" id="ARBA00022840"/>
    </source>
</evidence>
<dbReference type="Proteomes" id="UP001362999">
    <property type="component" value="Unassembled WGS sequence"/>
</dbReference>
<evidence type="ECO:0000256" key="10">
    <source>
        <dbReference type="ARBA" id="ARBA00023136"/>
    </source>
</evidence>
<dbReference type="InterPro" id="IPR027417">
    <property type="entry name" value="P-loop_NTPase"/>
</dbReference>
<dbReference type="PROSITE" id="PS51257">
    <property type="entry name" value="PROKAR_LIPOPROTEIN"/>
    <property type="match status" value="1"/>
</dbReference>
<proteinExistence type="inferred from homology"/>
<dbReference type="Gene3D" id="3.40.50.300">
    <property type="entry name" value="P-loop containing nucleotide triphosphate hydrolases"/>
    <property type="match status" value="1"/>
</dbReference>
<keyword evidence="7" id="KW-0067">ATP-binding</keyword>
<dbReference type="GO" id="GO:0016887">
    <property type="term" value="F:ATP hydrolysis activity"/>
    <property type="evidence" value="ECO:0007669"/>
    <property type="project" value="InterPro"/>
</dbReference>
<comment type="caution">
    <text evidence="14">The sequence shown here is derived from an EMBL/GenBank/DDBJ whole genome shotgun (WGS) entry which is preliminary data.</text>
</comment>
<dbReference type="GO" id="GO:0005743">
    <property type="term" value="C:mitochondrial inner membrane"/>
    <property type="evidence" value="ECO:0007669"/>
    <property type="project" value="UniProtKB-SubCell"/>
</dbReference>
<evidence type="ECO:0000256" key="12">
    <source>
        <dbReference type="SAM" id="MobiDB-lite"/>
    </source>
</evidence>
<keyword evidence="5" id="KW-0999">Mitochondrion inner membrane</keyword>
<keyword evidence="6 14" id="KW-0378">Hydrolase</keyword>
<evidence type="ECO:0000256" key="3">
    <source>
        <dbReference type="ARBA" id="ARBA00022692"/>
    </source>
</evidence>
<dbReference type="InterPro" id="IPR050747">
    <property type="entry name" value="Mitochondrial_chaperone_BCS1"/>
</dbReference>
<dbReference type="EMBL" id="JAWWNJ010000143">
    <property type="protein sequence ID" value="KAK6984056.1"/>
    <property type="molecule type" value="Genomic_DNA"/>
</dbReference>
<evidence type="ECO:0000256" key="8">
    <source>
        <dbReference type="ARBA" id="ARBA00022989"/>
    </source>
</evidence>
<keyword evidence="8" id="KW-1133">Transmembrane helix</keyword>
<comment type="catalytic activity">
    <reaction evidence="11">
        <text>ATP + H2O = ADP + phosphate + H(+)</text>
        <dbReference type="Rhea" id="RHEA:13065"/>
        <dbReference type="ChEBI" id="CHEBI:15377"/>
        <dbReference type="ChEBI" id="CHEBI:15378"/>
        <dbReference type="ChEBI" id="CHEBI:30616"/>
        <dbReference type="ChEBI" id="CHEBI:43474"/>
        <dbReference type="ChEBI" id="CHEBI:456216"/>
    </reaction>
    <physiologicalReaction direction="left-to-right" evidence="11">
        <dbReference type="Rhea" id="RHEA:13066"/>
    </physiologicalReaction>
</comment>
<keyword evidence="15" id="KW-1185">Reference proteome</keyword>
<keyword evidence="4" id="KW-0547">Nucleotide-binding</keyword>
<dbReference type="InterPro" id="IPR003959">
    <property type="entry name" value="ATPase_AAA_core"/>
</dbReference>
<evidence type="ECO:0000313" key="15">
    <source>
        <dbReference type="Proteomes" id="UP001362999"/>
    </source>
</evidence>
<dbReference type="AlphaFoldDB" id="A0AAV9ZJ13"/>
<feature type="compositionally biased region" description="Basic and acidic residues" evidence="12">
    <location>
        <begin position="696"/>
        <end position="710"/>
    </location>
</feature>